<dbReference type="GO" id="GO:0005851">
    <property type="term" value="C:eukaryotic translation initiation factor 2B complex"/>
    <property type="evidence" value="ECO:0007669"/>
    <property type="project" value="TreeGrafter"/>
</dbReference>
<dbReference type="OMA" id="SHSCAVA"/>
<keyword evidence="5" id="KW-0648">Protein biosynthesis</keyword>
<dbReference type="InterPro" id="IPR037171">
    <property type="entry name" value="NagB/RpiA_transferase-like"/>
</dbReference>
<evidence type="ECO:0000256" key="2">
    <source>
        <dbReference type="ARBA" id="ARBA00007251"/>
    </source>
</evidence>
<dbReference type="InterPro" id="IPR042529">
    <property type="entry name" value="IF_2B-like_C"/>
</dbReference>
<dbReference type="AlphaFoldDB" id="A0A642UMH5"/>
<dbReference type="Pfam" id="PF01008">
    <property type="entry name" value="IF-2B"/>
    <property type="match status" value="1"/>
</dbReference>
<reference evidence="10 11" key="1">
    <citation type="submission" date="2019-07" db="EMBL/GenBank/DDBJ databases">
        <title>Genome assembly of two rare yeast pathogens: Diutina rugosa and Trichomonascus ciferrii.</title>
        <authorList>
            <person name="Mixao V."/>
            <person name="Saus E."/>
            <person name="Hansen A."/>
            <person name="Lass-Flor C."/>
            <person name="Gabaldon T."/>
        </authorList>
    </citation>
    <scope>NUCLEOTIDE SEQUENCE [LARGE SCALE GENOMIC DNA]</scope>
    <source>
        <strain evidence="10 11">CBS 613</strain>
    </source>
</reference>
<protein>
    <recommendedName>
        <fullName evidence="6">Translation initiation factor eIF2B subunit beta</fullName>
    </recommendedName>
    <alternativeName>
        <fullName evidence="7">eIF2B GDP-GTP exchange factor subunit beta</fullName>
    </alternativeName>
</protein>
<dbReference type="EMBL" id="SWFT01000101">
    <property type="protein sequence ID" value="KAA8901632.1"/>
    <property type="molecule type" value="Genomic_DNA"/>
</dbReference>
<evidence type="ECO:0000256" key="8">
    <source>
        <dbReference type="ARBA" id="ARBA00046432"/>
    </source>
</evidence>
<evidence type="ECO:0000256" key="6">
    <source>
        <dbReference type="ARBA" id="ARBA00044122"/>
    </source>
</evidence>
<evidence type="ECO:0000313" key="10">
    <source>
        <dbReference type="EMBL" id="KAA8901632.1"/>
    </source>
</evidence>
<dbReference type="VEuPathDB" id="FungiDB:DIURU_003160"/>
<dbReference type="InterPro" id="IPR051855">
    <property type="entry name" value="eIF2B_beta_subunit"/>
</dbReference>
<evidence type="ECO:0000256" key="4">
    <source>
        <dbReference type="ARBA" id="ARBA00022540"/>
    </source>
</evidence>
<sequence>MLSPEVLNHVEPVVASLKRQQIQGGRATALAVAQMLMKVISTVRWTYPSELIAVIREVGVVFERAQPRDLIPGNIVRRVLAIIREETDSDAHDKDPMVSSMFSLLSTHKTGTHEAMSKSKASDLRQVIIQGIRELIDNEITNVYASIEPMSTEMIHDNETLLVPTPTSEIILKFLIKARSKRKFTVLVPENYPNHTQAAHAFVKQLGAHDIDTVLIADTTIYAVMSRVGKVIIGASGVCANGGCLSNAGVGYIVECAKEFKTPVCAVAGSYKLSPVYPYNSMDLIEMGNAGKVLSYSESQLVDSVAAVGNPLTDYVPPDNIDIYITNLGGFAPSFIYRIVLDNYRPDDNDLKASA</sequence>
<dbReference type="GeneID" id="54781811"/>
<evidence type="ECO:0000256" key="9">
    <source>
        <dbReference type="RuleBase" id="RU003814"/>
    </source>
</evidence>
<evidence type="ECO:0000256" key="7">
    <source>
        <dbReference type="ARBA" id="ARBA00044228"/>
    </source>
</evidence>
<dbReference type="GO" id="GO:0003743">
    <property type="term" value="F:translation initiation factor activity"/>
    <property type="evidence" value="ECO:0007669"/>
    <property type="project" value="UniProtKB-KW"/>
</dbReference>
<keyword evidence="11" id="KW-1185">Reference proteome</keyword>
<evidence type="ECO:0000313" key="11">
    <source>
        <dbReference type="Proteomes" id="UP000449547"/>
    </source>
</evidence>
<dbReference type="PANTHER" id="PTHR45859:SF1">
    <property type="entry name" value="TRANSLATION INITIATION FACTOR EIF-2B SUBUNIT BETA"/>
    <property type="match status" value="1"/>
</dbReference>
<evidence type="ECO:0000256" key="3">
    <source>
        <dbReference type="ARBA" id="ARBA00022490"/>
    </source>
</evidence>
<dbReference type="SUPFAM" id="SSF100950">
    <property type="entry name" value="NagB/RpiA/CoA transferase-like"/>
    <property type="match status" value="1"/>
</dbReference>
<gene>
    <name evidence="10" type="ORF">DIURU_003160</name>
</gene>
<dbReference type="InterPro" id="IPR000649">
    <property type="entry name" value="IF-2B-related"/>
</dbReference>
<dbReference type="Gene3D" id="3.40.50.10470">
    <property type="entry name" value="Translation initiation factor eif-2b, domain 2"/>
    <property type="match status" value="1"/>
</dbReference>
<organism evidence="10 11">
    <name type="scientific">Diutina rugosa</name>
    <name type="common">Yeast</name>
    <name type="synonym">Candida rugosa</name>
    <dbReference type="NCBI Taxonomy" id="5481"/>
    <lineage>
        <taxon>Eukaryota</taxon>
        <taxon>Fungi</taxon>
        <taxon>Dikarya</taxon>
        <taxon>Ascomycota</taxon>
        <taxon>Saccharomycotina</taxon>
        <taxon>Pichiomycetes</taxon>
        <taxon>Debaryomycetaceae</taxon>
        <taxon>Diutina</taxon>
    </lineage>
</organism>
<dbReference type="RefSeq" id="XP_034012069.1">
    <property type="nucleotide sequence ID" value="XM_034155892.1"/>
</dbReference>
<keyword evidence="4" id="KW-0396">Initiation factor</keyword>
<dbReference type="GO" id="GO:0005085">
    <property type="term" value="F:guanyl-nucleotide exchange factor activity"/>
    <property type="evidence" value="ECO:0007669"/>
    <property type="project" value="TreeGrafter"/>
</dbReference>
<comment type="caution">
    <text evidence="10">The sequence shown here is derived from an EMBL/GenBank/DDBJ whole genome shotgun (WGS) entry which is preliminary data.</text>
</comment>
<dbReference type="FunFam" id="3.40.50.10470:FF:000008">
    <property type="entry name" value="Translation initiation factor 2B, beta subunit"/>
    <property type="match status" value="1"/>
</dbReference>
<dbReference type="GO" id="GO:0005829">
    <property type="term" value="C:cytosol"/>
    <property type="evidence" value="ECO:0007669"/>
    <property type="project" value="UniProtKB-SubCell"/>
</dbReference>
<comment type="subunit">
    <text evidence="8">Component of the translation initiation factor 2B (eIF2B) complex which is a heterodecamer of two sets of five different subunits: alpha, beta, gamma, delta and epsilon. Subunits alpha, beta and delta comprise a regulatory subcomplex and subunits epsilon and gamma comprise a catalytic subcomplex. Within the complex, the hexameric regulatory complex resides at the center, with the two heterodimeric catalytic subcomplexes bound on opposite sides.</text>
</comment>
<proteinExistence type="inferred from homology"/>
<accession>A0A642UMH5</accession>
<dbReference type="Proteomes" id="UP000449547">
    <property type="component" value="Unassembled WGS sequence"/>
</dbReference>
<comment type="similarity">
    <text evidence="2 9">Belongs to the eIF-2B alpha/beta/delta subunits family.</text>
</comment>
<keyword evidence="3" id="KW-0963">Cytoplasm</keyword>
<dbReference type="PANTHER" id="PTHR45859">
    <property type="entry name" value="TRANSLATION INITIATION FACTOR EIF-2B SUBUNIT BETA"/>
    <property type="match status" value="1"/>
</dbReference>
<dbReference type="OrthoDB" id="269919at2759"/>
<evidence type="ECO:0000256" key="1">
    <source>
        <dbReference type="ARBA" id="ARBA00004514"/>
    </source>
</evidence>
<name>A0A642UMH5_DIURU</name>
<evidence type="ECO:0000256" key="5">
    <source>
        <dbReference type="ARBA" id="ARBA00022917"/>
    </source>
</evidence>
<comment type="subcellular location">
    <subcellularLocation>
        <location evidence="1">Cytoplasm</location>
        <location evidence="1">Cytosol</location>
    </subcellularLocation>
</comment>